<evidence type="ECO:0000313" key="3">
    <source>
        <dbReference type="Proteomes" id="UP001075354"/>
    </source>
</evidence>
<dbReference type="EMBL" id="JAPTSV010000014">
    <property type="protein sequence ID" value="KAJ1520767.1"/>
    <property type="molecule type" value="Genomic_DNA"/>
</dbReference>
<protein>
    <recommendedName>
        <fullName evidence="4">Cytochrome c oxidase subunit NDUFA4</fullName>
    </recommendedName>
</protein>
<dbReference type="AlphaFoldDB" id="A0AAV7X8A1"/>
<gene>
    <name evidence="2" type="ORF">ONE63_003862</name>
</gene>
<evidence type="ECO:0000256" key="1">
    <source>
        <dbReference type="SAM" id="Phobius"/>
    </source>
</evidence>
<keyword evidence="3" id="KW-1185">Reference proteome</keyword>
<comment type="caution">
    <text evidence="2">The sequence shown here is derived from an EMBL/GenBank/DDBJ whole genome shotgun (WGS) entry which is preliminary data.</text>
</comment>
<dbReference type="PANTHER" id="PTHR14256:SF1">
    <property type="entry name" value="GEO09626P1"/>
    <property type="match status" value="1"/>
</dbReference>
<dbReference type="Pfam" id="PF06522">
    <property type="entry name" value="B12D"/>
    <property type="match status" value="1"/>
</dbReference>
<dbReference type="PANTHER" id="PTHR14256">
    <property type="entry name" value="NADH-UBIQUINONE OXIDOREDUCTASE MLRQ SUBUNIT"/>
    <property type="match status" value="1"/>
</dbReference>
<proteinExistence type="predicted"/>
<name>A0AAV7X8A1_9NEOP</name>
<keyword evidence="1" id="KW-1133">Transmembrane helix</keyword>
<reference evidence="2" key="1">
    <citation type="submission" date="2022-12" db="EMBL/GenBank/DDBJ databases">
        <title>Chromosome-level genome assembly of the bean flower thrips Megalurothrips usitatus.</title>
        <authorList>
            <person name="Ma L."/>
            <person name="Liu Q."/>
            <person name="Li H."/>
            <person name="Cai W."/>
        </authorList>
    </citation>
    <scope>NUCLEOTIDE SEQUENCE</scope>
    <source>
        <strain evidence="2">Cailab_2022a</strain>
    </source>
</reference>
<organism evidence="2 3">
    <name type="scientific">Megalurothrips usitatus</name>
    <name type="common">bean blossom thrips</name>
    <dbReference type="NCBI Taxonomy" id="439358"/>
    <lineage>
        <taxon>Eukaryota</taxon>
        <taxon>Metazoa</taxon>
        <taxon>Ecdysozoa</taxon>
        <taxon>Arthropoda</taxon>
        <taxon>Hexapoda</taxon>
        <taxon>Insecta</taxon>
        <taxon>Pterygota</taxon>
        <taxon>Neoptera</taxon>
        <taxon>Paraneoptera</taxon>
        <taxon>Thysanoptera</taxon>
        <taxon>Terebrantia</taxon>
        <taxon>Thripoidea</taxon>
        <taxon>Thripidae</taxon>
        <taxon>Megalurothrips</taxon>
    </lineage>
</organism>
<sequence length="82" mass="9353">MGKFPGTSIASLKQRKELIPVWVCIGFGAFLSGAYTLRLALKSPDVTWNRNSNPEPWQEYEHKNYKIINPTERKIGTDAPKF</sequence>
<dbReference type="Proteomes" id="UP001075354">
    <property type="component" value="Chromosome 14"/>
</dbReference>
<feature type="transmembrane region" description="Helical" evidence="1">
    <location>
        <begin position="20"/>
        <end position="41"/>
    </location>
</feature>
<keyword evidence="1" id="KW-0812">Transmembrane</keyword>
<accession>A0AAV7X8A1</accession>
<evidence type="ECO:0000313" key="2">
    <source>
        <dbReference type="EMBL" id="KAJ1520767.1"/>
    </source>
</evidence>
<evidence type="ECO:0008006" key="4">
    <source>
        <dbReference type="Google" id="ProtNLM"/>
    </source>
</evidence>
<keyword evidence="1" id="KW-0472">Membrane</keyword>
<dbReference type="InterPro" id="IPR010530">
    <property type="entry name" value="B12D"/>
</dbReference>